<dbReference type="Proteomes" id="UP000272729">
    <property type="component" value="Unassembled WGS sequence"/>
</dbReference>
<evidence type="ECO:0000313" key="3">
    <source>
        <dbReference type="Proteomes" id="UP000272729"/>
    </source>
</evidence>
<accession>A0A495XEK2</accession>
<evidence type="ECO:0000256" key="1">
    <source>
        <dbReference type="SAM" id="MobiDB-lite"/>
    </source>
</evidence>
<sequence length="42" mass="4674">MARSWKDVKAAKGRRDQAAGRDMERAREEARTRTEALIAGSA</sequence>
<feature type="region of interest" description="Disordered" evidence="1">
    <location>
        <begin position="1"/>
        <end position="42"/>
    </location>
</feature>
<gene>
    <name evidence="2" type="ORF">DFJ66_4320</name>
</gene>
<dbReference type="EMBL" id="RBXR01000001">
    <property type="protein sequence ID" value="RKT71043.1"/>
    <property type="molecule type" value="Genomic_DNA"/>
</dbReference>
<evidence type="ECO:0000313" key="2">
    <source>
        <dbReference type="EMBL" id="RKT71043.1"/>
    </source>
</evidence>
<proteinExistence type="predicted"/>
<keyword evidence="3" id="KW-1185">Reference proteome</keyword>
<name>A0A495XEK2_9PSEU</name>
<comment type="caution">
    <text evidence="2">The sequence shown here is derived from an EMBL/GenBank/DDBJ whole genome shotgun (WGS) entry which is preliminary data.</text>
</comment>
<dbReference type="AlphaFoldDB" id="A0A495XEK2"/>
<protein>
    <submittedName>
        <fullName evidence="2">Uncharacterized protein</fullName>
    </submittedName>
</protein>
<reference evidence="2 3" key="1">
    <citation type="submission" date="2018-10" db="EMBL/GenBank/DDBJ databases">
        <title>Sequencing the genomes of 1000 actinobacteria strains.</title>
        <authorList>
            <person name="Klenk H.-P."/>
        </authorList>
    </citation>
    <scope>NUCLEOTIDE SEQUENCE [LARGE SCALE GENOMIC DNA]</scope>
    <source>
        <strain evidence="2 3">DSM 43911</strain>
    </source>
</reference>
<feature type="compositionally biased region" description="Basic and acidic residues" evidence="1">
    <location>
        <begin position="1"/>
        <end position="34"/>
    </location>
</feature>
<dbReference type="RefSeq" id="WP_281276629.1">
    <property type="nucleotide sequence ID" value="NZ_JBIUBA010000020.1"/>
</dbReference>
<organism evidence="2 3">
    <name type="scientific">Saccharothrix variisporea</name>
    <dbReference type="NCBI Taxonomy" id="543527"/>
    <lineage>
        <taxon>Bacteria</taxon>
        <taxon>Bacillati</taxon>
        <taxon>Actinomycetota</taxon>
        <taxon>Actinomycetes</taxon>
        <taxon>Pseudonocardiales</taxon>
        <taxon>Pseudonocardiaceae</taxon>
        <taxon>Saccharothrix</taxon>
    </lineage>
</organism>